<evidence type="ECO:0000313" key="5">
    <source>
        <dbReference type="Proteomes" id="UP000887116"/>
    </source>
</evidence>
<keyword evidence="2" id="KW-0732">Signal</keyword>
<feature type="domain" description="EGF-like" evidence="3">
    <location>
        <begin position="129"/>
        <end position="163"/>
    </location>
</feature>
<organism evidence="4 5">
    <name type="scientific">Trichonephila clavata</name>
    <name type="common">Joro spider</name>
    <name type="synonym">Nephila clavata</name>
    <dbReference type="NCBI Taxonomy" id="2740835"/>
    <lineage>
        <taxon>Eukaryota</taxon>
        <taxon>Metazoa</taxon>
        <taxon>Ecdysozoa</taxon>
        <taxon>Arthropoda</taxon>
        <taxon>Chelicerata</taxon>
        <taxon>Arachnida</taxon>
        <taxon>Araneae</taxon>
        <taxon>Araneomorphae</taxon>
        <taxon>Entelegynae</taxon>
        <taxon>Araneoidea</taxon>
        <taxon>Nephilidae</taxon>
        <taxon>Trichonephila</taxon>
    </lineage>
</organism>
<keyword evidence="1" id="KW-1133">Transmembrane helix</keyword>
<dbReference type="Proteomes" id="UP000887116">
    <property type="component" value="Unassembled WGS sequence"/>
</dbReference>
<evidence type="ECO:0000313" key="4">
    <source>
        <dbReference type="EMBL" id="GFR31933.1"/>
    </source>
</evidence>
<accession>A0A8X6HY88</accession>
<gene>
    <name evidence="4" type="primary">NCL1_45428</name>
    <name evidence="4" type="ORF">TNCT_382551</name>
</gene>
<feature type="chain" id="PRO_5036501276" description="EGF-like domain-containing protein" evidence="2">
    <location>
        <begin position="23"/>
        <end position="205"/>
    </location>
</feature>
<keyword evidence="1" id="KW-0472">Membrane</keyword>
<keyword evidence="5" id="KW-1185">Reference proteome</keyword>
<reference evidence="4" key="1">
    <citation type="submission" date="2020-07" db="EMBL/GenBank/DDBJ databases">
        <title>Multicomponent nature underlies the extraordinary mechanical properties of spider dragline silk.</title>
        <authorList>
            <person name="Kono N."/>
            <person name="Nakamura H."/>
            <person name="Mori M."/>
            <person name="Yoshida Y."/>
            <person name="Ohtoshi R."/>
            <person name="Malay A.D."/>
            <person name="Moran D.A.P."/>
            <person name="Tomita M."/>
            <person name="Numata K."/>
            <person name="Arakawa K."/>
        </authorList>
    </citation>
    <scope>NUCLEOTIDE SEQUENCE</scope>
</reference>
<dbReference type="InterPro" id="IPR000742">
    <property type="entry name" value="EGF"/>
</dbReference>
<evidence type="ECO:0000259" key="3">
    <source>
        <dbReference type="SMART" id="SM00181"/>
    </source>
</evidence>
<feature type="domain" description="EGF-like" evidence="3">
    <location>
        <begin position="89"/>
        <end position="124"/>
    </location>
</feature>
<dbReference type="Gene3D" id="2.90.20.10">
    <property type="entry name" value="Plasmodium vivax P25 domain"/>
    <property type="match status" value="1"/>
</dbReference>
<name>A0A8X6HY88_TRICU</name>
<keyword evidence="1" id="KW-0812">Transmembrane</keyword>
<feature type="domain" description="EGF-like" evidence="3">
    <location>
        <begin position="52"/>
        <end position="86"/>
    </location>
</feature>
<evidence type="ECO:0000256" key="2">
    <source>
        <dbReference type="SAM" id="SignalP"/>
    </source>
</evidence>
<dbReference type="SUPFAM" id="SSF57184">
    <property type="entry name" value="Growth factor receptor domain"/>
    <property type="match status" value="1"/>
</dbReference>
<dbReference type="InterPro" id="IPR009030">
    <property type="entry name" value="Growth_fac_rcpt_cys_sf"/>
</dbReference>
<evidence type="ECO:0000256" key="1">
    <source>
        <dbReference type="SAM" id="Phobius"/>
    </source>
</evidence>
<dbReference type="EMBL" id="BMAO01019656">
    <property type="protein sequence ID" value="GFR31933.1"/>
    <property type="molecule type" value="Genomic_DNA"/>
</dbReference>
<protein>
    <recommendedName>
        <fullName evidence="3">EGF-like domain-containing protein</fullName>
    </recommendedName>
</protein>
<feature type="signal peptide" evidence="2">
    <location>
        <begin position="1"/>
        <end position="22"/>
    </location>
</feature>
<dbReference type="SMART" id="SM00181">
    <property type="entry name" value="EGF"/>
    <property type="match status" value="3"/>
</dbReference>
<proteinExistence type="predicted"/>
<sequence>MSSFQVCFNAFLVFLLRSIVTAIHDDLNRTILDDTQVRYLIRQKTILSEKSTCDNDFCVPGKCIEVLGRATCLCPDGYVSNDVKCVVKKCSRSILCWPGKCIIKDHRETCLCPEGYVSTHGLCKKADRVCNKLDCKPGKCISEYRNEKCLCPPGFTAKDDKCIEILVKVPAKLTTVLLMILVAAASVILTTLFGVAICYYISQRN</sequence>
<feature type="transmembrane region" description="Helical" evidence="1">
    <location>
        <begin position="176"/>
        <end position="201"/>
    </location>
</feature>
<dbReference type="OrthoDB" id="409374at2759"/>
<dbReference type="AlphaFoldDB" id="A0A8X6HY88"/>
<comment type="caution">
    <text evidence="4">The sequence shown here is derived from an EMBL/GenBank/DDBJ whole genome shotgun (WGS) entry which is preliminary data.</text>
</comment>